<dbReference type="Pfam" id="PF16209">
    <property type="entry name" value="PhoLip_ATPase_N"/>
    <property type="match status" value="1"/>
</dbReference>
<evidence type="ECO:0000256" key="18">
    <source>
        <dbReference type="SAM" id="MobiDB-lite"/>
    </source>
</evidence>
<feature type="transmembrane region" description="Helical" evidence="17">
    <location>
        <begin position="1176"/>
        <end position="1194"/>
    </location>
</feature>
<dbReference type="GO" id="GO:0005886">
    <property type="term" value="C:plasma membrane"/>
    <property type="evidence" value="ECO:0007669"/>
    <property type="project" value="TreeGrafter"/>
</dbReference>
<keyword evidence="5 17" id="KW-0812">Transmembrane</keyword>
<dbReference type="NCBIfam" id="TIGR01652">
    <property type="entry name" value="ATPase-Plipid"/>
    <property type="match status" value="1"/>
</dbReference>
<dbReference type="Gene3D" id="3.40.50.1000">
    <property type="entry name" value="HAD superfamily/HAD-like"/>
    <property type="match status" value="1"/>
</dbReference>
<keyword evidence="23" id="KW-1185">Reference proteome</keyword>
<protein>
    <recommendedName>
        <fullName evidence="17">Phospholipid-transporting ATPase</fullName>
        <ecNumber evidence="17">7.6.2.1</ecNumber>
    </recommendedName>
</protein>
<feature type="transmembrane region" description="Helical" evidence="17">
    <location>
        <begin position="1241"/>
        <end position="1259"/>
    </location>
</feature>
<dbReference type="PANTHER" id="PTHR24092">
    <property type="entry name" value="PROBABLE PHOSPHOLIPID-TRANSPORTING ATPASE"/>
    <property type="match status" value="1"/>
</dbReference>
<keyword evidence="3" id="KW-0813">Transport</keyword>
<keyword evidence="4" id="KW-0597">Phosphoprotein</keyword>
<evidence type="ECO:0000313" key="23">
    <source>
        <dbReference type="Proteomes" id="UP000077051"/>
    </source>
</evidence>
<keyword evidence="7 15" id="KW-0547">Nucleotide-binding</keyword>
<comment type="similarity">
    <text evidence="2 17">Belongs to the cation transport ATPase (P-type) (TC 3.A.3) family. Type IV subfamily.</text>
</comment>
<dbReference type="Pfam" id="PF00122">
    <property type="entry name" value="E1-E2_ATPase"/>
    <property type="match status" value="1"/>
</dbReference>
<dbReference type="InterPro" id="IPR008250">
    <property type="entry name" value="ATPase_P-typ_transduc_dom_A_sf"/>
</dbReference>
<feature type="region of interest" description="Disordered" evidence="18">
    <location>
        <begin position="1299"/>
        <end position="1331"/>
    </location>
</feature>
<keyword evidence="10 17" id="KW-1278">Translocase</keyword>
<accession>A0A168NDU8</accession>
<evidence type="ECO:0000259" key="19">
    <source>
        <dbReference type="Pfam" id="PF00122"/>
    </source>
</evidence>
<comment type="catalytic activity">
    <reaction evidence="13 17">
        <text>ATP + H2O + phospholipidSide 1 = ADP + phosphate + phospholipidSide 2.</text>
        <dbReference type="EC" id="7.6.2.1"/>
    </reaction>
</comment>
<dbReference type="CDD" id="cd02073">
    <property type="entry name" value="P-type_ATPase_APLT_Dnf-like"/>
    <property type="match status" value="1"/>
</dbReference>
<dbReference type="PROSITE" id="PS00154">
    <property type="entry name" value="ATPASE_E1_E2"/>
    <property type="match status" value="1"/>
</dbReference>
<dbReference type="InterPro" id="IPR006539">
    <property type="entry name" value="P-type_ATPase_IV"/>
</dbReference>
<keyword evidence="11 17" id="KW-1133">Transmembrane helix</keyword>
<dbReference type="EMBL" id="AMYB01000002">
    <property type="protein sequence ID" value="OAD06145.1"/>
    <property type="molecule type" value="Genomic_DNA"/>
</dbReference>
<evidence type="ECO:0000256" key="3">
    <source>
        <dbReference type="ARBA" id="ARBA00022448"/>
    </source>
</evidence>
<dbReference type="SUPFAM" id="SSF81665">
    <property type="entry name" value="Calcium ATPase, transmembrane domain M"/>
    <property type="match status" value="1"/>
</dbReference>
<dbReference type="FunFam" id="3.40.1110.10:FF:000087">
    <property type="entry name" value="Phospholipid-transporting ATPase"/>
    <property type="match status" value="1"/>
</dbReference>
<feature type="transmembrane region" description="Helical" evidence="17">
    <location>
        <begin position="1054"/>
        <end position="1073"/>
    </location>
</feature>
<reference evidence="22 23" key="1">
    <citation type="submission" date="2015-06" db="EMBL/GenBank/DDBJ databases">
        <title>Expansion of signal transduction pathways in fungi by whole-genome duplication.</title>
        <authorList>
            <consortium name="DOE Joint Genome Institute"/>
            <person name="Corrochano L.M."/>
            <person name="Kuo A."/>
            <person name="Marcet-Houben M."/>
            <person name="Polaino S."/>
            <person name="Salamov A."/>
            <person name="Villalobos J.M."/>
            <person name="Alvarez M.I."/>
            <person name="Avalos J."/>
            <person name="Benito E.P."/>
            <person name="Benoit I."/>
            <person name="Burger G."/>
            <person name="Camino L.P."/>
            <person name="Canovas D."/>
            <person name="Cerda-Olmedo E."/>
            <person name="Cheng J.-F."/>
            <person name="Dominguez A."/>
            <person name="Elias M."/>
            <person name="Eslava A.P."/>
            <person name="Glaser F."/>
            <person name="Grimwood J."/>
            <person name="Gutierrez G."/>
            <person name="Heitman J."/>
            <person name="Henrissat B."/>
            <person name="Iturriaga E.A."/>
            <person name="Lang B.F."/>
            <person name="Lavin J.L."/>
            <person name="Lee S."/>
            <person name="Li W."/>
            <person name="Lindquist E."/>
            <person name="Lopez-Garcia S."/>
            <person name="Luque E.M."/>
            <person name="Marcos A.T."/>
            <person name="Martin J."/>
            <person name="Mccluskey K."/>
            <person name="Medina H.R."/>
            <person name="Miralles-Duran A."/>
            <person name="Miyazaki A."/>
            <person name="Munoz-Torres E."/>
            <person name="Oguiza J.A."/>
            <person name="Ohm R."/>
            <person name="Olmedo M."/>
            <person name="Orejas M."/>
            <person name="Ortiz-Castellanos L."/>
            <person name="Pisabarro A.G."/>
            <person name="Rodriguez-Romero J."/>
            <person name="Ruiz-Herrera J."/>
            <person name="Ruiz-Vazquez R."/>
            <person name="Sanz C."/>
            <person name="Schackwitz W."/>
            <person name="Schmutz J."/>
            <person name="Shahriari M."/>
            <person name="Shelest E."/>
            <person name="Silva-Franco F."/>
            <person name="Soanes D."/>
            <person name="Syed K."/>
            <person name="Tagua V.G."/>
            <person name="Talbot N.J."/>
            <person name="Thon M."/>
            <person name="De Vries R.P."/>
            <person name="Wiebenga A."/>
            <person name="Yadav J.S."/>
            <person name="Braun E.L."/>
            <person name="Baker S."/>
            <person name="Garre V."/>
            <person name="Horwitz B."/>
            <person name="Torres-Martinez S."/>
            <person name="Idnurm A."/>
            <person name="Herrera-Estrella A."/>
            <person name="Gabaldon T."/>
            <person name="Grigoriev I.V."/>
        </authorList>
    </citation>
    <scope>NUCLEOTIDE SEQUENCE [LARGE SCALE GENOMIC DNA]</scope>
    <source>
        <strain evidence="22 23">CBS 277.49</strain>
    </source>
</reference>
<dbReference type="InterPro" id="IPR059000">
    <property type="entry name" value="ATPase_P-type_domA"/>
</dbReference>
<evidence type="ECO:0000256" key="6">
    <source>
        <dbReference type="ARBA" id="ARBA00022723"/>
    </source>
</evidence>
<evidence type="ECO:0000256" key="7">
    <source>
        <dbReference type="ARBA" id="ARBA00022741"/>
    </source>
</evidence>
<evidence type="ECO:0000313" key="22">
    <source>
        <dbReference type="EMBL" id="OAD06145.1"/>
    </source>
</evidence>
<feature type="transmembrane region" description="Helical" evidence="17">
    <location>
        <begin position="1133"/>
        <end position="1156"/>
    </location>
</feature>
<evidence type="ECO:0000256" key="5">
    <source>
        <dbReference type="ARBA" id="ARBA00022692"/>
    </source>
</evidence>
<dbReference type="InterPro" id="IPR032631">
    <property type="entry name" value="P-type_ATPase_N"/>
</dbReference>
<evidence type="ECO:0000256" key="13">
    <source>
        <dbReference type="ARBA" id="ARBA00034036"/>
    </source>
</evidence>
<comment type="subcellular location">
    <subcellularLocation>
        <location evidence="1">Endomembrane system</location>
        <topology evidence="1">Multi-pass membrane protein</topology>
    </subcellularLocation>
    <subcellularLocation>
        <location evidence="17">Membrane</location>
        <topology evidence="17">Multi-pass membrane protein</topology>
    </subcellularLocation>
</comment>
<dbReference type="PANTHER" id="PTHR24092:SF180">
    <property type="entry name" value="PHOSPHOLIPID-TRANSPORTING ATPASE DNF1-RELATED"/>
    <property type="match status" value="1"/>
</dbReference>
<evidence type="ECO:0000256" key="16">
    <source>
        <dbReference type="PIRSR" id="PIRSR606539-3"/>
    </source>
</evidence>
<feature type="domain" description="P-type ATPase N-terminal" evidence="20">
    <location>
        <begin position="20"/>
        <end position="80"/>
    </location>
</feature>
<dbReference type="VEuPathDB" id="FungiDB:MUCCIDRAFT_138647"/>
<dbReference type="InterPro" id="IPR018303">
    <property type="entry name" value="ATPase_P-typ_P_site"/>
</dbReference>
<evidence type="ECO:0000256" key="2">
    <source>
        <dbReference type="ARBA" id="ARBA00008109"/>
    </source>
</evidence>
<evidence type="ECO:0000256" key="15">
    <source>
        <dbReference type="PIRSR" id="PIRSR606539-2"/>
    </source>
</evidence>
<dbReference type="GO" id="GO:0045332">
    <property type="term" value="P:phospholipid translocation"/>
    <property type="evidence" value="ECO:0007669"/>
    <property type="project" value="TreeGrafter"/>
</dbReference>
<feature type="binding site" evidence="15">
    <location>
        <position position="873"/>
    </location>
    <ligand>
        <name>ATP</name>
        <dbReference type="ChEBI" id="CHEBI:30616"/>
    </ligand>
</feature>
<feature type="compositionally biased region" description="Polar residues" evidence="18">
    <location>
        <begin position="1306"/>
        <end position="1316"/>
    </location>
</feature>
<dbReference type="InterPro" id="IPR032630">
    <property type="entry name" value="P_typ_ATPase_c"/>
</dbReference>
<dbReference type="EC" id="7.6.2.1" evidence="17"/>
<name>A0A168NDU8_MUCCL</name>
<dbReference type="FunFam" id="3.40.50.1000:FF:000001">
    <property type="entry name" value="Phospholipid-transporting ATPase IC"/>
    <property type="match status" value="1"/>
</dbReference>
<dbReference type="InterPro" id="IPR036412">
    <property type="entry name" value="HAD-like_sf"/>
</dbReference>
<dbReference type="InterPro" id="IPR023299">
    <property type="entry name" value="ATPase_P-typ_cyto_dom_N"/>
</dbReference>
<keyword evidence="6 16" id="KW-0479">Metal-binding</keyword>
<evidence type="ECO:0000256" key="17">
    <source>
        <dbReference type="RuleBase" id="RU362033"/>
    </source>
</evidence>
<comment type="cofactor">
    <cofactor evidence="16">
        <name>Mg(2+)</name>
        <dbReference type="ChEBI" id="CHEBI:18420"/>
    </cofactor>
</comment>
<dbReference type="NCBIfam" id="TIGR01494">
    <property type="entry name" value="ATPase_P-type"/>
    <property type="match status" value="1"/>
</dbReference>
<evidence type="ECO:0000256" key="12">
    <source>
        <dbReference type="ARBA" id="ARBA00023136"/>
    </source>
</evidence>
<dbReference type="InterPro" id="IPR023214">
    <property type="entry name" value="HAD_sf"/>
</dbReference>
<evidence type="ECO:0000256" key="1">
    <source>
        <dbReference type="ARBA" id="ARBA00004127"/>
    </source>
</evidence>
<dbReference type="Gene3D" id="3.40.1110.10">
    <property type="entry name" value="Calcium-transporting ATPase, cytoplasmic domain N"/>
    <property type="match status" value="1"/>
</dbReference>
<evidence type="ECO:0000256" key="11">
    <source>
        <dbReference type="ARBA" id="ARBA00022989"/>
    </source>
</evidence>
<dbReference type="InterPro" id="IPR023298">
    <property type="entry name" value="ATPase_P-typ_TM_dom_sf"/>
</dbReference>
<dbReference type="STRING" id="747725.A0A168NDU8"/>
<proteinExistence type="inferred from homology"/>
<dbReference type="GO" id="GO:0140326">
    <property type="term" value="F:ATPase-coupled intramembrane lipid transporter activity"/>
    <property type="evidence" value="ECO:0007669"/>
    <property type="project" value="UniProtKB-EC"/>
</dbReference>
<dbReference type="SUPFAM" id="SSF81660">
    <property type="entry name" value="Metal cation-transporting ATPase, ATP-binding domain N"/>
    <property type="match status" value="1"/>
</dbReference>
<dbReference type="PRINTS" id="PR00119">
    <property type="entry name" value="CATATPASE"/>
</dbReference>
<comment type="caution">
    <text evidence="22">The sequence shown here is derived from an EMBL/GenBank/DDBJ whole genome shotgun (WGS) entry which is preliminary data.</text>
</comment>
<evidence type="ECO:0000256" key="9">
    <source>
        <dbReference type="ARBA" id="ARBA00022842"/>
    </source>
</evidence>
<dbReference type="GO" id="GO:0012505">
    <property type="term" value="C:endomembrane system"/>
    <property type="evidence" value="ECO:0007669"/>
    <property type="project" value="UniProtKB-SubCell"/>
</dbReference>
<dbReference type="GO" id="GO:0000287">
    <property type="term" value="F:magnesium ion binding"/>
    <property type="evidence" value="ECO:0007669"/>
    <property type="project" value="UniProtKB-UniRule"/>
</dbReference>
<dbReference type="SUPFAM" id="SSF56784">
    <property type="entry name" value="HAD-like"/>
    <property type="match status" value="1"/>
</dbReference>
<evidence type="ECO:0000256" key="4">
    <source>
        <dbReference type="ARBA" id="ARBA00022553"/>
    </source>
</evidence>
<dbReference type="GO" id="GO:0016887">
    <property type="term" value="F:ATP hydrolysis activity"/>
    <property type="evidence" value="ECO:0007669"/>
    <property type="project" value="InterPro"/>
</dbReference>
<keyword evidence="8 15" id="KW-0067">ATP-binding</keyword>
<comment type="catalytic activity">
    <reaction evidence="14">
        <text>a 1,2-diacyl-sn-glycero-3-phosphoethanolamine(out) + ATP + H2O = a 1,2-diacyl-sn-glycero-3-phosphoethanolamine(in) + ADP + phosphate + H(+)</text>
        <dbReference type="Rhea" id="RHEA:66132"/>
        <dbReference type="ChEBI" id="CHEBI:15377"/>
        <dbReference type="ChEBI" id="CHEBI:15378"/>
        <dbReference type="ChEBI" id="CHEBI:30616"/>
        <dbReference type="ChEBI" id="CHEBI:43474"/>
        <dbReference type="ChEBI" id="CHEBI:64612"/>
        <dbReference type="ChEBI" id="CHEBI:456216"/>
    </reaction>
    <physiologicalReaction direction="left-to-right" evidence="14">
        <dbReference type="Rhea" id="RHEA:66133"/>
    </physiologicalReaction>
</comment>
<dbReference type="InterPro" id="IPR001757">
    <property type="entry name" value="P_typ_ATPase"/>
</dbReference>
<feature type="domain" description="P-type ATPase C-terminal" evidence="21">
    <location>
        <begin position="1022"/>
        <end position="1268"/>
    </location>
</feature>
<gene>
    <name evidence="22" type="ORF">MUCCIDRAFT_138647</name>
</gene>
<dbReference type="Gene3D" id="2.70.150.10">
    <property type="entry name" value="Calcium-transporting ATPase, cytoplasmic transduction domain A"/>
    <property type="match status" value="1"/>
</dbReference>
<dbReference type="SFLD" id="SFLDS00003">
    <property type="entry name" value="Haloacid_Dehalogenase"/>
    <property type="match status" value="1"/>
</dbReference>
<dbReference type="FunFam" id="3.40.50.1000:FF:000130">
    <property type="entry name" value="Phospholipid-transporting ATPase"/>
    <property type="match status" value="1"/>
</dbReference>
<dbReference type="Pfam" id="PF13246">
    <property type="entry name" value="Cation_ATPase"/>
    <property type="match status" value="1"/>
</dbReference>
<dbReference type="GO" id="GO:0005524">
    <property type="term" value="F:ATP binding"/>
    <property type="evidence" value="ECO:0007669"/>
    <property type="project" value="UniProtKB-UniRule"/>
</dbReference>
<feature type="region of interest" description="Disordered" evidence="18">
    <location>
        <begin position="194"/>
        <end position="217"/>
    </location>
</feature>
<feature type="transmembrane region" description="Helical" evidence="17">
    <location>
        <begin position="1201"/>
        <end position="1221"/>
    </location>
</feature>
<dbReference type="SFLD" id="SFLDF00027">
    <property type="entry name" value="p-type_atpase"/>
    <property type="match status" value="1"/>
</dbReference>
<feature type="transmembrane region" description="Helical" evidence="17">
    <location>
        <begin position="1085"/>
        <end position="1106"/>
    </location>
</feature>
<dbReference type="Proteomes" id="UP000077051">
    <property type="component" value="Unassembled WGS sequence"/>
</dbReference>
<sequence>MQQRRNIYVNMKLPSSEYDDQGHQIHHNYASNRVRTAKYTPLSFVPKNLFEQFRNVANLYFLFLVILQCIPLFGVTEPAVSAMPLIVILIITALKDGVEDWKRNQSDDKVNNSQVLKLSNWRNVNVPEIHRGTWYFLHVVAGFFAVLSGTENKYANTYRQAIAPSESSSSASLSISDQPNVKASEDRLPLTEVEHSEYPASQQQQQQPIQPPAKTLMTTVRKRSDTIRSGPYNCADGFPGDPPSATCQVKWDNVKWKDLNVGDYVLLENDQDIPADVVILSTSETDNVCYVETQNLDGETNLKQRQGLPGTSGMRTEHDCERARFYIESEPPHVNIYQYNAVLRWQIDANETETVRSGVSHEKADAVTYNNILLRGCVLRNTKWAIGIVVYTGNDTKIMLNTGRTPSKRSKIAKATNPHVVIANFCLLAVICVVSSVMDSVQFHGSGSSRHFDYGIEGSNASYSGFITFWVTLILYQNIVPISLYISVEIVKTLAAYFIFADLDMYHAETDTPCIAKTWNISDDLGQIEYIFSDKTGTLTQNVMEYRKCTINGVAYGVATTEATMGALKRQQSQHNFRQSMLDTEEVPMSDLSQDIGPDATEMEELKKTMFEKQAELFKNPHIGPNPTFVDPKLFDDLKDESSKQATAITHFYQTLALCHTVIAERPDDDNPDYIEYKAQSPDEAALVATARDMGFAFLRRDANKLFIRVKGEEKSFTLLNVLEFNSTRKRMSVIIKPSDSDRIVLLCKGADSVIYERLCTDFGNQHELEKEQADLRDSTSADLEQFANEGLRTLCLSYRFISQDEYKPWNKKFQEAASSIHNREERVDAVCEEIEQNMLLMGGTAIEDRLQEGVPETIAELAKSGIKLWVLTGDKTETAINIGFACNLLTTDMELLILKASNRLDTSQLLDDTLKKLDKEAETETAAANGDRKYALVIDGTTLKYGLENATREKVLALGMRCASVICCRVSPKQKAQVVNLVKKGLKVMTLAIGDGANDVSMIQEANVGIGISGVEGRQAVMASDYAIAQFRYLRKLLLVHGRWSYLRIAEMIMGFFSKNIVWTFVLFWYQIFCQFNGSMMFDYALVTLYNVVFTSLPIIFLGIWDQDLNAKLSLKYPQLYRMGLRNDKFKAWRFWLTCVDSIFQSVVCFFFPYMLLVAGGQDPHGYDANGLYEIGTIVSSIAVCVANFFVVFSLYSYTWLHAVIVGLSILVYYVFVAIYSQFNTFIFAGHLRLFGTGSYWLVLILTCVACFIPRVTAKHFLHQYYPYDNDIIREIELVIHKGRNCRDDHDEHDELFDVDEELASRTTPTSSYQYSKDKEARPQEATAQP</sequence>
<feature type="binding site" evidence="16">
    <location>
        <position position="873"/>
    </location>
    <ligand>
        <name>Mg(2+)</name>
        <dbReference type="ChEBI" id="CHEBI:18420"/>
    </ligand>
</feature>
<dbReference type="Pfam" id="PF16212">
    <property type="entry name" value="PhoLip_ATPase_C"/>
    <property type="match status" value="1"/>
</dbReference>
<dbReference type="OrthoDB" id="377733at2759"/>
<feature type="transmembrane region" description="Helical" evidence="17">
    <location>
        <begin position="418"/>
        <end position="438"/>
    </location>
</feature>
<feature type="domain" description="P-type ATPase A" evidence="19">
    <location>
        <begin position="250"/>
        <end position="350"/>
    </location>
</feature>
<keyword evidence="12 17" id="KW-0472">Membrane</keyword>
<evidence type="ECO:0000259" key="21">
    <source>
        <dbReference type="Pfam" id="PF16212"/>
    </source>
</evidence>
<keyword evidence="9 16" id="KW-0460">Magnesium</keyword>
<feature type="transmembrane region" description="Helical" evidence="17">
    <location>
        <begin position="56"/>
        <end position="73"/>
    </location>
</feature>
<evidence type="ECO:0000259" key="20">
    <source>
        <dbReference type="Pfam" id="PF16209"/>
    </source>
</evidence>
<dbReference type="InterPro" id="IPR044492">
    <property type="entry name" value="P_typ_ATPase_HD_dom"/>
</dbReference>
<dbReference type="SUPFAM" id="SSF81653">
    <property type="entry name" value="Calcium ATPase, transduction domain A"/>
    <property type="match status" value="1"/>
</dbReference>
<evidence type="ECO:0000256" key="8">
    <source>
        <dbReference type="ARBA" id="ARBA00022840"/>
    </source>
</evidence>
<evidence type="ECO:0000256" key="14">
    <source>
        <dbReference type="ARBA" id="ARBA00049128"/>
    </source>
</evidence>
<dbReference type="SFLD" id="SFLDG00002">
    <property type="entry name" value="C1.7:_P-type_atpase_like"/>
    <property type="match status" value="1"/>
</dbReference>
<evidence type="ECO:0000256" key="10">
    <source>
        <dbReference type="ARBA" id="ARBA00022967"/>
    </source>
</evidence>
<organism evidence="22 23">
    <name type="scientific">Mucor lusitanicus CBS 277.49</name>
    <dbReference type="NCBI Taxonomy" id="747725"/>
    <lineage>
        <taxon>Eukaryota</taxon>
        <taxon>Fungi</taxon>
        <taxon>Fungi incertae sedis</taxon>
        <taxon>Mucoromycota</taxon>
        <taxon>Mucoromycotina</taxon>
        <taxon>Mucoromycetes</taxon>
        <taxon>Mucorales</taxon>
        <taxon>Mucorineae</taxon>
        <taxon>Mucoraceae</taxon>
        <taxon>Mucor</taxon>
    </lineage>
</organism>